<reference evidence="1 2" key="1">
    <citation type="submission" date="2020-11" db="EMBL/GenBank/DDBJ databases">
        <authorList>
            <person name="Sun Q."/>
        </authorList>
    </citation>
    <scope>NUCLEOTIDE SEQUENCE [LARGE SCALE GENOMIC DNA]</scope>
    <source>
        <strain evidence="1 2">P8398</strain>
    </source>
</reference>
<evidence type="ECO:0000313" key="1">
    <source>
        <dbReference type="EMBL" id="QPI49366.1"/>
    </source>
</evidence>
<gene>
    <name evidence="1" type="ORF">IV454_28630</name>
</gene>
<keyword evidence="2" id="KW-1185">Reference proteome</keyword>
<organism evidence="1 2">
    <name type="scientific">Massilia antarctica</name>
    <dbReference type="NCBI Taxonomy" id="2765360"/>
    <lineage>
        <taxon>Bacteria</taxon>
        <taxon>Pseudomonadati</taxon>
        <taxon>Pseudomonadota</taxon>
        <taxon>Betaproteobacteria</taxon>
        <taxon>Burkholderiales</taxon>
        <taxon>Oxalobacteraceae</taxon>
        <taxon>Telluria group</taxon>
        <taxon>Massilia</taxon>
    </lineage>
</organism>
<dbReference type="EMBL" id="CP065053">
    <property type="protein sequence ID" value="QPI49366.1"/>
    <property type="molecule type" value="Genomic_DNA"/>
</dbReference>
<protein>
    <submittedName>
        <fullName evidence="1">Uncharacterized protein</fullName>
    </submittedName>
</protein>
<proteinExistence type="predicted"/>
<name>A0AA49A7R2_9BURK</name>
<sequence length="69" mass="7947">MRALEHTEWTDARKFRIDASRSLPFVVPSETDLKKFISARGAVRSLPPELLANPNAQLSEERMKLRVRL</sequence>
<evidence type="ECO:0000313" key="2">
    <source>
        <dbReference type="Proteomes" id="UP000662888"/>
    </source>
</evidence>
<accession>A0AA49A7R2</accession>
<dbReference type="RefSeq" id="WP_206088921.1">
    <property type="nucleotide sequence ID" value="NZ_CP065053.1"/>
</dbReference>
<dbReference type="Proteomes" id="UP000662888">
    <property type="component" value="Chromosome"/>
</dbReference>